<evidence type="ECO:0000256" key="6">
    <source>
        <dbReference type="ARBA" id="ARBA00023027"/>
    </source>
</evidence>
<reference evidence="11" key="1">
    <citation type="journal article" date="2019" name="Int. J. Syst. Evol. Microbiol.">
        <title>The Global Catalogue of Microorganisms (GCM) 10K type strain sequencing project: providing services to taxonomists for standard genome sequencing and annotation.</title>
        <authorList>
            <consortium name="The Broad Institute Genomics Platform"/>
            <consortium name="The Broad Institute Genome Sequencing Center for Infectious Disease"/>
            <person name="Wu L."/>
            <person name="Ma J."/>
        </authorList>
    </citation>
    <scope>NUCLEOTIDE SEQUENCE [LARGE SCALE GENOMIC DNA]</scope>
    <source>
        <strain evidence="11">JCM 18532</strain>
    </source>
</reference>
<feature type="transmembrane region" description="Helical" evidence="8">
    <location>
        <begin position="380"/>
        <end position="397"/>
    </location>
</feature>
<dbReference type="Pfam" id="PF07992">
    <property type="entry name" value="Pyr_redox_2"/>
    <property type="match status" value="1"/>
</dbReference>
<keyword evidence="3" id="KW-0285">Flavoprotein</keyword>
<dbReference type="InterPro" id="IPR023753">
    <property type="entry name" value="FAD/NAD-binding_dom"/>
</dbReference>
<evidence type="ECO:0000256" key="7">
    <source>
        <dbReference type="ARBA" id="ARBA00047599"/>
    </source>
</evidence>
<dbReference type="InterPro" id="IPR045024">
    <property type="entry name" value="NDH-2"/>
</dbReference>
<keyword evidence="11" id="KW-1185">Reference proteome</keyword>
<protein>
    <recommendedName>
        <fullName evidence="2">NADH:ubiquinone reductase (non-electrogenic)</fullName>
        <ecNumber evidence="2">1.6.5.9</ecNumber>
    </recommendedName>
</protein>
<evidence type="ECO:0000259" key="9">
    <source>
        <dbReference type="Pfam" id="PF07992"/>
    </source>
</evidence>
<keyword evidence="8" id="KW-1133">Transmembrane helix</keyword>
<dbReference type="PRINTS" id="PR00368">
    <property type="entry name" value="FADPNR"/>
</dbReference>
<evidence type="ECO:0000256" key="5">
    <source>
        <dbReference type="ARBA" id="ARBA00023002"/>
    </source>
</evidence>
<dbReference type="SUPFAM" id="SSF51905">
    <property type="entry name" value="FAD/NAD(P)-binding domain"/>
    <property type="match status" value="1"/>
</dbReference>
<keyword evidence="8" id="KW-0472">Membrane</keyword>
<keyword evidence="8" id="KW-0812">Transmembrane</keyword>
<comment type="catalytic activity">
    <reaction evidence="7">
        <text>a quinone + NADH + H(+) = a quinol + NAD(+)</text>
        <dbReference type="Rhea" id="RHEA:46160"/>
        <dbReference type="ChEBI" id="CHEBI:15378"/>
        <dbReference type="ChEBI" id="CHEBI:24646"/>
        <dbReference type="ChEBI" id="CHEBI:57540"/>
        <dbReference type="ChEBI" id="CHEBI:57945"/>
        <dbReference type="ChEBI" id="CHEBI:132124"/>
        <dbReference type="EC" id="1.6.5.9"/>
    </reaction>
</comment>
<keyword evidence="4" id="KW-0274">FAD</keyword>
<sequence>MADTAVHRVVIVGGGFAGLFAAKFLRRAPVDVTLVDARNYHLFQPLLYQLATGILSAGEVAPPIRDILRRHSNVSVEMATVQEFDLEARTVTARRPDDTVAVYGYDSLIVAAGAAQSYFGHDEFARFAPGMKTIDDALELRGRIFGAFEMAESEEDPEARRAWLTFVVIGGGPTGVEVAGQIAELSRTGLKGNFRRIDPADAQVLLVDGGKEILATFGDRLSEKAANELRRLGVTIRTGSIVTGVDPFGVDVRTADGSTERVVCRTKIWAAGVQASPLAGLLAEASGATCDRAGRIAVLDDCTLPGHPEVFAVGDMMALDNLPGVAEVAMQSGIHAANTIKRRLHGKAAATFTYRDLGSMATISRFHAVVSFRKVRLSGFLGWLMWLAVHITFLTGFKNRLAAMFHWTGTFASGGRAERTITVRQTVGRVVLEQAGEGDIARVVPSYTHPDNADDAPASDEA</sequence>
<proteinExistence type="inferred from homology"/>
<comment type="caution">
    <text evidence="10">The sequence shown here is derived from an EMBL/GenBank/DDBJ whole genome shotgun (WGS) entry which is preliminary data.</text>
</comment>
<organism evidence="10 11">
    <name type="scientific">Nocardioides endophyticus</name>
    <dbReference type="NCBI Taxonomy" id="1353775"/>
    <lineage>
        <taxon>Bacteria</taxon>
        <taxon>Bacillati</taxon>
        <taxon>Actinomycetota</taxon>
        <taxon>Actinomycetes</taxon>
        <taxon>Propionibacteriales</taxon>
        <taxon>Nocardioidaceae</taxon>
        <taxon>Nocardioides</taxon>
    </lineage>
</organism>
<dbReference type="InterPro" id="IPR036188">
    <property type="entry name" value="FAD/NAD-bd_sf"/>
</dbReference>
<dbReference type="PANTHER" id="PTHR43706">
    <property type="entry name" value="NADH DEHYDROGENASE"/>
    <property type="match status" value="1"/>
</dbReference>
<keyword evidence="6" id="KW-0520">NAD</keyword>
<evidence type="ECO:0000313" key="10">
    <source>
        <dbReference type="EMBL" id="GAA4746061.1"/>
    </source>
</evidence>
<dbReference type="RefSeq" id="WP_345528017.1">
    <property type="nucleotide sequence ID" value="NZ_BAABKN010000021.1"/>
</dbReference>
<evidence type="ECO:0000256" key="8">
    <source>
        <dbReference type="SAM" id="Phobius"/>
    </source>
</evidence>
<dbReference type="PANTHER" id="PTHR43706:SF47">
    <property type="entry name" value="EXTERNAL NADH-UBIQUINONE OXIDOREDUCTASE 1, MITOCHONDRIAL-RELATED"/>
    <property type="match status" value="1"/>
</dbReference>
<evidence type="ECO:0000313" key="11">
    <source>
        <dbReference type="Proteomes" id="UP001499882"/>
    </source>
</evidence>
<dbReference type="EC" id="1.6.5.9" evidence="2"/>
<dbReference type="Proteomes" id="UP001499882">
    <property type="component" value="Unassembled WGS sequence"/>
</dbReference>
<comment type="similarity">
    <text evidence="1">Belongs to the NADH dehydrogenase family.</text>
</comment>
<name>A0ABP8Z460_9ACTN</name>
<feature type="domain" description="FAD/NAD(P)-binding" evidence="9">
    <location>
        <begin position="8"/>
        <end position="333"/>
    </location>
</feature>
<gene>
    <name evidence="10" type="ORF">GCM10023350_33500</name>
</gene>
<evidence type="ECO:0000256" key="2">
    <source>
        <dbReference type="ARBA" id="ARBA00012637"/>
    </source>
</evidence>
<evidence type="ECO:0000256" key="1">
    <source>
        <dbReference type="ARBA" id="ARBA00005272"/>
    </source>
</evidence>
<dbReference type="PRINTS" id="PR00411">
    <property type="entry name" value="PNDRDTASEI"/>
</dbReference>
<keyword evidence="5" id="KW-0560">Oxidoreductase</keyword>
<dbReference type="Gene3D" id="3.50.50.100">
    <property type="match status" value="1"/>
</dbReference>
<accession>A0ABP8Z460</accession>
<evidence type="ECO:0000256" key="3">
    <source>
        <dbReference type="ARBA" id="ARBA00022630"/>
    </source>
</evidence>
<dbReference type="EMBL" id="BAABKN010000021">
    <property type="protein sequence ID" value="GAA4746061.1"/>
    <property type="molecule type" value="Genomic_DNA"/>
</dbReference>
<evidence type="ECO:0000256" key="4">
    <source>
        <dbReference type="ARBA" id="ARBA00022827"/>
    </source>
</evidence>